<evidence type="ECO:0000313" key="5">
    <source>
        <dbReference type="Proteomes" id="UP001175211"/>
    </source>
</evidence>
<name>A0AA39J548_ARMTA</name>
<dbReference type="EMBL" id="JAUEPS010000127">
    <property type="protein sequence ID" value="KAK0436330.1"/>
    <property type="molecule type" value="Genomic_DNA"/>
</dbReference>
<reference evidence="4" key="1">
    <citation type="submission" date="2023-06" db="EMBL/GenBank/DDBJ databases">
        <authorList>
            <consortium name="Lawrence Berkeley National Laboratory"/>
            <person name="Ahrendt S."/>
            <person name="Sahu N."/>
            <person name="Indic B."/>
            <person name="Wong-Bajracharya J."/>
            <person name="Merenyi Z."/>
            <person name="Ke H.-M."/>
            <person name="Monk M."/>
            <person name="Kocsube S."/>
            <person name="Drula E."/>
            <person name="Lipzen A."/>
            <person name="Balint B."/>
            <person name="Henrissat B."/>
            <person name="Andreopoulos B."/>
            <person name="Martin F.M."/>
            <person name="Harder C.B."/>
            <person name="Rigling D."/>
            <person name="Ford K.L."/>
            <person name="Foster G.D."/>
            <person name="Pangilinan J."/>
            <person name="Papanicolaou A."/>
            <person name="Barry K."/>
            <person name="LaButti K."/>
            <person name="Viragh M."/>
            <person name="Koriabine M."/>
            <person name="Yan M."/>
            <person name="Riley R."/>
            <person name="Champramary S."/>
            <person name="Plett K.L."/>
            <person name="Tsai I.J."/>
            <person name="Slot J."/>
            <person name="Sipos G."/>
            <person name="Plett J."/>
            <person name="Nagy L.G."/>
            <person name="Grigoriev I.V."/>
        </authorList>
    </citation>
    <scope>NUCLEOTIDE SEQUENCE</scope>
    <source>
        <strain evidence="4">CCBAS 213</strain>
    </source>
</reference>
<comment type="caution">
    <text evidence="4">The sequence shown here is derived from an EMBL/GenBank/DDBJ whole genome shotgun (WGS) entry which is preliminary data.</text>
</comment>
<feature type="chain" id="PRO_5041330542" description="Ribonuclease H1 N-terminal domain-containing protein" evidence="2">
    <location>
        <begin position="26"/>
        <end position="265"/>
    </location>
</feature>
<keyword evidence="5" id="KW-1185">Reference proteome</keyword>
<dbReference type="RefSeq" id="XP_060322252.1">
    <property type="nucleotide sequence ID" value="XM_060478661.1"/>
</dbReference>
<feature type="compositionally biased region" description="Polar residues" evidence="1">
    <location>
        <begin position="187"/>
        <end position="204"/>
    </location>
</feature>
<dbReference type="Pfam" id="PF01693">
    <property type="entry name" value="Cauli_VI"/>
    <property type="match status" value="1"/>
</dbReference>
<keyword evidence="2" id="KW-0732">Signal</keyword>
<evidence type="ECO:0000256" key="2">
    <source>
        <dbReference type="SAM" id="SignalP"/>
    </source>
</evidence>
<evidence type="ECO:0000256" key="1">
    <source>
        <dbReference type="SAM" id="MobiDB-lite"/>
    </source>
</evidence>
<organism evidence="4 5">
    <name type="scientific">Armillaria tabescens</name>
    <name type="common">Ringless honey mushroom</name>
    <name type="synonym">Agaricus tabescens</name>
    <dbReference type="NCBI Taxonomy" id="1929756"/>
    <lineage>
        <taxon>Eukaryota</taxon>
        <taxon>Fungi</taxon>
        <taxon>Dikarya</taxon>
        <taxon>Basidiomycota</taxon>
        <taxon>Agaricomycotina</taxon>
        <taxon>Agaricomycetes</taxon>
        <taxon>Agaricomycetidae</taxon>
        <taxon>Agaricales</taxon>
        <taxon>Marasmiineae</taxon>
        <taxon>Physalacriaceae</taxon>
        <taxon>Desarmillaria</taxon>
    </lineage>
</organism>
<evidence type="ECO:0000313" key="4">
    <source>
        <dbReference type="EMBL" id="KAK0436330.1"/>
    </source>
</evidence>
<dbReference type="InterPro" id="IPR037056">
    <property type="entry name" value="RNase_H1_N_sf"/>
</dbReference>
<protein>
    <recommendedName>
        <fullName evidence="3">Ribonuclease H1 N-terminal domain-containing protein</fullName>
    </recommendedName>
</protein>
<feature type="domain" description="Ribonuclease H1 N-terminal" evidence="3">
    <location>
        <begin position="209"/>
        <end position="250"/>
    </location>
</feature>
<feature type="signal peptide" evidence="2">
    <location>
        <begin position="1"/>
        <end position="25"/>
    </location>
</feature>
<dbReference type="AlphaFoldDB" id="A0AA39J548"/>
<sequence length="265" mass="26570">MTQFTLEQLAAALSVLGISVPVMDASHVPDVHANASAQAAPGPLQTTIHCANCSYPNAINISAVPTLMGVPLPRSRVGGQTSSPALATSATLRVPSVPIRSPAGPTPVVHPTPTPTSYAHPAPVPVAQANPAPVPIAQANPAPVPVAQANPAPVPIAQANPAPVPVAQANPAPVPVAQANPAPAPISTDSSSAVPQSATASITTGPDGPWYVVSKGRDVGVFRGWQQISNLVTGVGRACFFRCSTRAAAQVAFNEALAAGAVEIL</sequence>
<dbReference type="InterPro" id="IPR009027">
    <property type="entry name" value="Ribosomal_bL9/RNase_H1_N"/>
</dbReference>
<feature type="region of interest" description="Disordered" evidence="1">
    <location>
        <begin position="183"/>
        <end position="204"/>
    </location>
</feature>
<dbReference type="InterPro" id="IPR011320">
    <property type="entry name" value="RNase_H1_N"/>
</dbReference>
<dbReference type="Proteomes" id="UP001175211">
    <property type="component" value="Unassembled WGS sequence"/>
</dbReference>
<dbReference type="GeneID" id="85362209"/>
<evidence type="ECO:0000259" key="3">
    <source>
        <dbReference type="Pfam" id="PF01693"/>
    </source>
</evidence>
<accession>A0AA39J548</accession>
<gene>
    <name evidence="4" type="ORF">EV420DRAFT_1652540</name>
</gene>
<dbReference type="SUPFAM" id="SSF55658">
    <property type="entry name" value="L9 N-domain-like"/>
    <property type="match status" value="1"/>
</dbReference>
<dbReference type="Gene3D" id="3.40.970.10">
    <property type="entry name" value="Ribonuclease H1, N-terminal domain"/>
    <property type="match status" value="1"/>
</dbReference>
<proteinExistence type="predicted"/>